<dbReference type="Proteomes" id="UP000287651">
    <property type="component" value="Unassembled WGS sequence"/>
</dbReference>
<accession>A0A426XFZ4</accession>
<feature type="compositionally biased region" description="Basic and acidic residues" evidence="1">
    <location>
        <begin position="65"/>
        <end position="83"/>
    </location>
</feature>
<organism evidence="2 3">
    <name type="scientific">Ensete ventricosum</name>
    <name type="common">Abyssinian banana</name>
    <name type="synonym">Musa ensete</name>
    <dbReference type="NCBI Taxonomy" id="4639"/>
    <lineage>
        <taxon>Eukaryota</taxon>
        <taxon>Viridiplantae</taxon>
        <taxon>Streptophyta</taxon>
        <taxon>Embryophyta</taxon>
        <taxon>Tracheophyta</taxon>
        <taxon>Spermatophyta</taxon>
        <taxon>Magnoliopsida</taxon>
        <taxon>Liliopsida</taxon>
        <taxon>Zingiberales</taxon>
        <taxon>Musaceae</taxon>
        <taxon>Ensete</taxon>
    </lineage>
</organism>
<proteinExistence type="predicted"/>
<gene>
    <name evidence="2" type="ORF">B296_00053256</name>
</gene>
<dbReference type="AlphaFoldDB" id="A0A426XFZ4"/>
<comment type="caution">
    <text evidence="2">The sequence shown here is derived from an EMBL/GenBank/DDBJ whole genome shotgun (WGS) entry which is preliminary data.</text>
</comment>
<sequence length="83" mass="9489">MAGGGWKAVLGSSFERAEEKTPSRDSDRSPMDSRKRSVAHLVAMMMRMRIPKQNRIEIKVTISENSKEREVRATGPRRDDSER</sequence>
<protein>
    <submittedName>
        <fullName evidence="2">Uncharacterized protein</fullName>
    </submittedName>
</protein>
<evidence type="ECO:0000256" key="1">
    <source>
        <dbReference type="SAM" id="MobiDB-lite"/>
    </source>
</evidence>
<feature type="compositionally biased region" description="Basic and acidic residues" evidence="1">
    <location>
        <begin position="15"/>
        <end position="35"/>
    </location>
</feature>
<reference evidence="2 3" key="1">
    <citation type="journal article" date="2014" name="Agronomy (Basel)">
        <title>A Draft Genome Sequence for Ensete ventricosum, the Drought-Tolerant Tree Against Hunger.</title>
        <authorList>
            <person name="Harrison J."/>
            <person name="Moore K.A."/>
            <person name="Paszkiewicz K."/>
            <person name="Jones T."/>
            <person name="Grant M."/>
            <person name="Ambacheew D."/>
            <person name="Muzemil S."/>
            <person name="Studholme D.J."/>
        </authorList>
    </citation>
    <scope>NUCLEOTIDE SEQUENCE [LARGE SCALE GENOMIC DNA]</scope>
</reference>
<dbReference type="EMBL" id="AMZH03021258">
    <property type="protein sequence ID" value="RRT38398.1"/>
    <property type="molecule type" value="Genomic_DNA"/>
</dbReference>
<feature type="region of interest" description="Disordered" evidence="1">
    <location>
        <begin position="1"/>
        <end position="38"/>
    </location>
</feature>
<feature type="region of interest" description="Disordered" evidence="1">
    <location>
        <begin position="61"/>
        <end position="83"/>
    </location>
</feature>
<evidence type="ECO:0000313" key="3">
    <source>
        <dbReference type="Proteomes" id="UP000287651"/>
    </source>
</evidence>
<name>A0A426XFZ4_ENSVE</name>
<evidence type="ECO:0000313" key="2">
    <source>
        <dbReference type="EMBL" id="RRT38398.1"/>
    </source>
</evidence>